<dbReference type="Proteomes" id="UP001596549">
    <property type="component" value="Unassembled WGS sequence"/>
</dbReference>
<keyword evidence="1" id="KW-1133">Transmembrane helix</keyword>
<reference evidence="3" key="1">
    <citation type="journal article" date="2019" name="Int. J. Syst. Evol. Microbiol.">
        <title>The Global Catalogue of Microorganisms (GCM) 10K type strain sequencing project: providing services to taxonomists for standard genome sequencing and annotation.</title>
        <authorList>
            <consortium name="The Broad Institute Genomics Platform"/>
            <consortium name="The Broad Institute Genome Sequencing Center for Infectious Disease"/>
            <person name="Wu L."/>
            <person name="Ma J."/>
        </authorList>
    </citation>
    <scope>NUCLEOTIDE SEQUENCE [LARGE SCALE GENOMIC DNA]</scope>
    <source>
        <strain evidence="3">NBRC 106396</strain>
    </source>
</reference>
<evidence type="ECO:0000256" key="1">
    <source>
        <dbReference type="SAM" id="Phobius"/>
    </source>
</evidence>
<feature type="transmembrane region" description="Helical" evidence="1">
    <location>
        <begin position="128"/>
        <end position="147"/>
    </location>
</feature>
<dbReference type="InterPro" id="IPR005081">
    <property type="entry name" value="SpoIIGA"/>
</dbReference>
<name>A0ABW2NQJ0_9BACL</name>
<feature type="transmembrane region" description="Helical" evidence="1">
    <location>
        <begin position="58"/>
        <end position="78"/>
    </location>
</feature>
<organism evidence="2 3">
    <name type="scientific">Fictibacillus iocasae</name>
    <dbReference type="NCBI Taxonomy" id="2715437"/>
    <lineage>
        <taxon>Bacteria</taxon>
        <taxon>Bacillati</taxon>
        <taxon>Bacillota</taxon>
        <taxon>Bacilli</taxon>
        <taxon>Bacillales</taxon>
        <taxon>Fictibacillaceae</taxon>
        <taxon>Fictibacillus</taxon>
    </lineage>
</organism>
<sequence length="311" mass="35218">MTLYLDVIWFMNFCIDFLLIWLTGWLLKRSFKWGKIFLSSAVASSYVFIILFPELSFLYHPFVKFLFSVLILFMSFGFKKPSFLLKNVAMFYFVSFITGGGIFAAHYFMQSQSAIVQGMMVTSSGNGMGDPISWVFVAFGFPALIFFSRKRADDVKVQRISYEQMTETTIWFNGEAILTKALIDSGNKLYDPVSRLPVLILDLNVHAGHFPENIRQLAADYTKFGESEISPDWESKLRLVPFRSVGHQQFLLCVKPDRIQIRHSGREWVTGKALVGLSMTNLSADGQFDCILHPVLAADSQAVQAVPASSF</sequence>
<dbReference type="PIRSF" id="PIRSF018571">
    <property type="entry name" value="SpoIIGA"/>
    <property type="match status" value="1"/>
</dbReference>
<feature type="transmembrane region" description="Helical" evidence="1">
    <location>
        <begin position="34"/>
        <end position="52"/>
    </location>
</feature>
<evidence type="ECO:0000313" key="3">
    <source>
        <dbReference type="Proteomes" id="UP001596549"/>
    </source>
</evidence>
<accession>A0ABW2NQJ0</accession>
<keyword evidence="1" id="KW-0812">Transmembrane</keyword>
<dbReference type="EMBL" id="JBHTCP010000016">
    <property type="protein sequence ID" value="MFC7372087.1"/>
    <property type="molecule type" value="Genomic_DNA"/>
</dbReference>
<gene>
    <name evidence="2" type="primary">spoIIGA</name>
    <name evidence="2" type="ORF">ACFQPF_10370</name>
</gene>
<evidence type="ECO:0000313" key="2">
    <source>
        <dbReference type="EMBL" id="MFC7372087.1"/>
    </source>
</evidence>
<protein>
    <submittedName>
        <fullName evidence="2">Sigma-E processing peptidase SpoIIGA</fullName>
    </submittedName>
</protein>
<dbReference type="NCBIfam" id="TIGR02854">
    <property type="entry name" value="spore_II_GA"/>
    <property type="match status" value="1"/>
</dbReference>
<comment type="caution">
    <text evidence="2">The sequence shown here is derived from an EMBL/GenBank/DDBJ whole genome shotgun (WGS) entry which is preliminary data.</text>
</comment>
<proteinExistence type="predicted"/>
<dbReference type="RefSeq" id="WP_379749321.1">
    <property type="nucleotide sequence ID" value="NZ_JBHTCP010000016.1"/>
</dbReference>
<feature type="transmembrane region" description="Helical" evidence="1">
    <location>
        <begin position="6"/>
        <end position="27"/>
    </location>
</feature>
<feature type="transmembrane region" description="Helical" evidence="1">
    <location>
        <begin position="90"/>
        <end position="108"/>
    </location>
</feature>
<dbReference type="Pfam" id="PF03419">
    <property type="entry name" value="Peptidase_U4"/>
    <property type="match status" value="1"/>
</dbReference>
<keyword evidence="1" id="KW-0472">Membrane</keyword>
<keyword evidence="3" id="KW-1185">Reference proteome</keyword>